<dbReference type="InterPro" id="IPR044153">
    <property type="entry name" value="PIN_Pae0151-like"/>
</dbReference>
<gene>
    <name evidence="3" type="ORF">ICL16_18735</name>
</gene>
<dbReference type="InterPro" id="IPR051619">
    <property type="entry name" value="TypeII_TA_RNase_PINc/VapC"/>
</dbReference>
<comment type="caution">
    <text evidence="3">The sequence shown here is derived from an EMBL/GenBank/DDBJ whole genome shotgun (WGS) entry which is preliminary data.</text>
</comment>
<dbReference type="InterPro" id="IPR002716">
    <property type="entry name" value="PIN_dom"/>
</dbReference>
<dbReference type="PANTHER" id="PTHR35901">
    <property type="entry name" value="RIBONUCLEASE VAPC3"/>
    <property type="match status" value="1"/>
</dbReference>
<feature type="domain" description="PIN" evidence="2">
    <location>
        <begin position="6"/>
        <end position="118"/>
    </location>
</feature>
<evidence type="ECO:0000313" key="3">
    <source>
        <dbReference type="EMBL" id="MBD2774053.1"/>
    </source>
</evidence>
<organism evidence="3 4">
    <name type="scientific">Iningainema tapete BLCC-T55</name>
    <dbReference type="NCBI Taxonomy" id="2748662"/>
    <lineage>
        <taxon>Bacteria</taxon>
        <taxon>Bacillati</taxon>
        <taxon>Cyanobacteriota</taxon>
        <taxon>Cyanophyceae</taxon>
        <taxon>Nostocales</taxon>
        <taxon>Scytonemataceae</taxon>
        <taxon>Iningainema tapete</taxon>
    </lineage>
</organism>
<keyword evidence="4" id="KW-1185">Reference proteome</keyword>
<evidence type="ECO:0000259" key="2">
    <source>
        <dbReference type="Pfam" id="PF01850"/>
    </source>
</evidence>
<dbReference type="AlphaFoldDB" id="A0A8J6XGV7"/>
<accession>A0A8J6XGV7</accession>
<dbReference type="SUPFAM" id="SSF88723">
    <property type="entry name" value="PIN domain-like"/>
    <property type="match status" value="1"/>
</dbReference>
<dbReference type="Gene3D" id="3.40.50.1010">
    <property type="entry name" value="5'-nuclease"/>
    <property type="match status" value="1"/>
</dbReference>
<sequence length="140" mass="15812">MNKVLCLDTSVFIPYLVPDENEPLADSLIVETVVGNARLVAPAFAWAEVGSVLRKKVRMGLLTKEEANGCYQDFCDLPIEYINEELIKVRAWEIAEQYQLPTLYDAAFLACAERQKAQFWTSEQVLLSKLSPLPAYVNQL</sequence>
<reference evidence="3" key="1">
    <citation type="submission" date="2020-09" db="EMBL/GenBank/DDBJ databases">
        <title>Iningainema tapete sp. nov. (Scytonemataceae, Cyanobacteria) from greenhouses in central Florida (USA) produces two types of nodularin with biosynthetic potential for microcystin-LR and anabaenopeptins.</title>
        <authorList>
            <person name="Berthold D.E."/>
            <person name="Lefler F.W."/>
            <person name="Huang I.-S."/>
            <person name="Abdulla H."/>
            <person name="Zimba P.V."/>
            <person name="Laughinghouse H.D. IV."/>
        </authorList>
    </citation>
    <scope>NUCLEOTIDE SEQUENCE</scope>
    <source>
        <strain evidence="3">BLCCT55</strain>
    </source>
</reference>
<proteinExistence type="predicted"/>
<dbReference type="PANTHER" id="PTHR35901:SF1">
    <property type="entry name" value="EXONUCLEASE VAPC9"/>
    <property type="match status" value="1"/>
</dbReference>
<dbReference type="Proteomes" id="UP000629098">
    <property type="component" value="Unassembled WGS sequence"/>
</dbReference>
<dbReference type="InterPro" id="IPR029060">
    <property type="entry name" value="PIN-like_dom_sf"/>
</dbReference>
<protein>
    <submittedName>
        <fullName evidence="3">Type II toxin-antitoxin system VapC family toxin</fullName>
    </submittedName>
</protein>
<evidence type="ECO:0000313" key="4">
    <source>
        <dbReference type="Proteomes" id="UP000629098"/>
    </source>
</evidence>
<dbReference type="Pfam" id="PF01850">
    <property type="entry name" value="PIN"/>
    <property type="match status" value="1"/>
</dbReference>
<keyword evidence="1" id="KW-0460">Magnesium</keyword>
<dbReference type="CDD" id="cd09873">
    <property type="entry name" value="PIN_Pae0151-like"/>
    <property type="match status" value="1"/>
</dbReference>
<evidence type="ECO:0000256" key="1">
    <source>
        <dbReference type="ARBA" id="ARBA00022842"/>
    </source>
</evidence>
<dbReference type="RefSeq" id="WP_190830580.1">
    <property type="nucleotide sequence ID" value="NZ_CAWPPI010000063.1"/>
</dbReference>
<name>A0A8J6XGV7_9CYAN</name>
<dbReference type="EMBL" id="JACXAE010000063">
    <property type="protein sequence ID" value="MBD2774053.1"/>
    <property type="molecule type" value="Genomic_DNA"/>
</dbReference>